<proteinExistence type="predicted"/>
<feature type="transmembrane region" description="Helical" evidence="1">
    <location>
        <begin position="73"/>
        <end position="91"/>
    </location>
</feature>
<keyword evidence="1" id="KW-1133">Transmembrane helix</keyword>
<dbReference type="Proteomes" id="UP001152320">
    <property type="component" value="Chromosome 2"/>
</dbReference>
<dbReference type="EMBL" id="JAIZAY010000002">
    <property type="protein sequence ID" value="KAJ8046340.1"/>
    <property type="molecule type" value="Genomic_DNA"/>
</dbReference>
<sequence length="211" mass="24876">MLDDNNLNTQRRNGVRQFITSVRYQWRASGLMFRQECFRVSVNLCFPACTSMVGFFLCAFFSYRMEEAQEQTVIYFCLCHWVTCLAGKAIHLPTLLSQEAEVVPLRNRLTLFLLCMYSILTVLEVWIILTVKSIDTECITAELRRSSMRYYARHCHIYSELSFSWVKWVISLGYKRTLQVEDFGTLLDHLGAQRLQEEFDKIFMEEKVSLR</sequence>
<keyword evidence="1" id="KW-0812">Transmembrane</keyword>
<organism evidence="2 3">
    <name type="scientific">Holothuria leucospilota</name>
    <name type="common">Black long sea cucumber</name>
    <name type="synonym">Mertensiothuria leucospilota</name>
    <dbReference type="NCBI Taxonomy" id="206669"/>
    <lineage>
        <taxon>Eukaryota</taxon>
        <taxon>Metazoa</taxon>
        <taxon>Echinodermata</taxon>
        <taxon>Eleutherozoa</taxon>
        <taxon>Echinozoa</taxon>
        <taxon>Holothuroidea</taxon>
        <taxon>Aspidochirotacea</taxon>
        <taxon>Aspidochirotida</taxon>
        <taxon>Holothuriidae</taxon>
        <taxon>Holothuria</taxon>
    </lineage>
</organism>
<evidence type="ECO:0000313" key="3">
    <source>
        <dbReference type="Proteomes" id="UP001152320"/>
    </source>
</evidence>
<dbReference type="AlphaFoldDB" id="A0A9Q1CKF4"/>
<protein>
    <submittedName>
        <fullName evidence="2">Uncharacterized protein</fullName>
    </submittedName>
</protein>
<reference evidence="2" key="1">
    <citation type="submission" date="2021-10" db="EMBL/GenBank/DDBJ databases">
        <title>Tropical sea cucumber genome reveals ecological adaptation and Cuvierian tubules defense mechanism.</title>
        <authorList>
            <person name="Chen T."/>
        </authorList>
    </citation>
    <scope>NUCLEOTIDE SEQUENCE</scope>
    <source>
        <strain evidence="2">Nanhai2018</strain>
        <tissue evidence="2">Muscle</tissue>
    </source>
</reference>
<keyword evidence="3" id="KW-1185">Reference proteome</keyword>
<feature type="transmembrane region" description="Helical" evidence="1">
    <location>
        <begin position="111"/>
        <end position="129"/>
    </location>
</feature>
<accession>A0A9Q1CKF4</accession>
<comment type="caution">
    <text evidence="2">The sequence shown here is derived from an EMBL/GenBank/DDBJ whole genome shotgun (WGS) entry which is preliminary data.</text>
</comment>
<evidence type="ECO:0000256" key="1">
    <source>
        <dbReference type="SAM" id="Phobius"/>
    </source>
</evidence>
<evidence type="ECO:0000313" key="2">
    <source>
        <dbReference type="EMBL" id="KAJ8046340.1"/>
    </source>
</evidence>
<gene>
    <name evidence="2" type="ORF">HOLleu_04980</name>
</gene>
<name>A0A9Q1CKF4_HOLLE</name>
<feature type="transmembrane region" description="Helical" evidence="1">
    <location>
        <begin position="40"/>
        <end position="61"/>
    </location>
</feature>
<keyword evidence="1" id="KW-0472">Membrane</keyword>